<organism evidence="2 3">
    <name type="scientific">Hemibagrus guttatus</name>
    <dbReference type="NCBI Taxonomy" id="175788"/>
    <lineage>
        <taxon>Eukaryota</taxon>
        <taxon>Metazoa</taxon>
        <taxon>Chordata</taxon>
        <taxon>Craniata</taxon>
        <taxon>Vertebrata</taxon>
        <taxon>Euteleostomi</taxon>
        <taxon>Actinopterygii</taxon>
        <taxon>Neopterygii</taxon>
        <taxon>Teleostei</taxon>
        <taxon>Ostariophysi</taxon>
        <taxon>Siluriformes</taxon>
        <taxon>Bagridae</taxon>
        <taxon>Hemibagrus</taxon>
    </lineage>
</organism>
<dbReference type="PANTHER" id="PTHR47510">
    <property type="entry name" value="REVERSE TRANSCRIPTASE DOMAIN-CONTAINING PROTEIN"/>
    <property type="match status" value="1"/>
</dbReference>
<dbReference type="PANTHER" id="PTHR47510:SF3">
    <property type="entry name" value="ENDO_EXONUCLEASE_PHOSPHATASE DOMAIN-CONTAINING PROTEIN"/>
    <property type="match status" value="1"/>
</dbReference>
<name>A0AAE0R131_9TELE</name>
<accession>A0AAE0R131</accession>
<feature type="compositionally biased region" description="Polar residues" evidence="1">
    <location>
        <begin position="1"/>
        <end position="14"/>
    </location>
</feature>
<keyword evidence="3" id="KW-1185">Reference proteome</keyword>
<dbReference type="Proteomes" id="UP001274896">
    <property type="component" value="Unassembled WGS sequence"/>
</dbReference>
<evidence type="ECO:0000313" key="2">
    <source>
        <dbReference type="EMBL" id="KAK3537906.1"/>
    </source>
</evidence>
<dbReference type="AlphaFoldDB" id="A0AAE0R131"/>
<reference evidence="2" key="1">
    <citation type="submission" date="2023-06" db="EMBL/GenBank/DDBJ databases">
        <title>Male Hemibagrus guttatus genome.</title>
        <authorList>
            <person name="Bian C."/>
        </authorList>
    </citation>
    <scope>NUCLEOTIDE SEQUENCE</scope>
    <source>
        <strain evidence="2">Male_cb2023</strain>
        <tissue evidence="2">Muscle</tissue>
    </source>
</reference>
<dbReference type="EMBL" id="JAUCMX010000008">
    <property type="protein sequence ID" value="KAK3537906.1"/>
    <property type="molecule type" value="Genomic_DNA"/>
</dbReference>
<evidence type="ECO:0000256" key="1">
    <source>
        <dbReference type="SAM" id="MobiDB-lite"/>
    </source>
</evidence>
<proteinExistence type="predicted"/>
<sequence length="371" mass="41776">MIPPVNMTQTDSNGNSNESEKEKERAPEPSEPPQSPTSVSQHESKHGNTCIPSRLSERPNKSDKIQLLTRTIKDFLNSAALCFMETWLNGAILNSALHPNGLPASQSGSRHRVVRENVRRRACFDLTDWSVFEAAFDTVTSYISFCEDMRVPSRTYLTFNNDKPWFSAKLKQFRHAKEDAYRSGDKALYKQAKYTLNRELRVAKPNYSEKLKKQLSSNDSTSVWKGLKDITSYRTPSPSTEANQQLAEDLNKCYCRFEKQKPGLTPYTRSDHLTTWPSTPSPSLPPTVPQPVLKICEDDVCKVFSKRNIRKAKGPEGVPKACLKACAVQLSSIFNRSLELCEVSSCFKRSTIIPAPKKPKITGLNPTDLLL</sequence>
<gene>
    <name evidence="2" type="ORF">QTP70_024568</name>
</gene>
<feature type="compositionally biased region" description="Basic and acidic residues" evidence="1">
    <location>
        <begin position="18"/>
        <end position="28"/>
    </location>
</feature>
<protein>
    <submittedName>
        <fullName evidence="2">Uncharacterized protein</fullName>
    </submittedName>
</protein>
<evidence type="ECO:0000313" key="3">
    <source>
        <dbReference type="Proteomes" id="UP001274896"/>
    </source>
</evidence>
<comment type="caution">
    <text evidence="2">The sequence shown here is derived from an EMBL/GenBank/DDBJ whole genome shotgun (WGS) entry which is preliminary data.</text>
</comment>
<feature type="region of interest" description="Disordered" evidence="1">
    <location>
        <begin position="1"/>
        <end position="58"/>
    </location>
</feature>